<dbReference type="PROSITE" id="PS01102">
    <property type="entry name" value="ZF_DKSA_1"/>
    <property type="match status" value="1"/>
</dbReference>
<dbReference type="AlphaFoldDB" id="A0A147F171"/>
<evidence type="ECO:0000256" key="3">
    <source>
        <dbReference type="ARBA" id="ARBA00022833"/>
    </source>
</evidence>
<keyword evidence="3" id="KW-0862">Zinc</keyword>
<evidence type="ECO:0000256" key="5">
    <source>
        <dbReference type="SAM" id="MobiDB-lite"/>
    </source>
</evidence>
<comment type="caution">
    <text evidence="7">The sequence shown here is derived from an EMBL/GenBank/DDBJ whole genome shotgun (WGS) entry which is preliminary data.</text>
</comment>
<dbReference type="PROSITE" id="PS51128">
    <property type="entry name" value="ZF_DKSA_2"/>
    <property type="match status" value="1"/>
</dbReference>
<evidence type="ECO:0000313" key="8">
    <source>
        <dbReference type="Proteomes" id="UP000075025"/>
    </source>
</evidence>
<dbReference type="InterPro" id="IPR000962">
    <property type="entry name" value="Znf_DskA_TraR"/>
</dbReference>
<dbReference type="SUPFAM" id="SSF57716">
    <property type="entry name" value="Glucocorticoid receptor-like (DNA-binding domain)"/>
    <property type="match status" value="1"/>
</dbReference>
<feature type="region of interest" description="Disordered" evidence="5">
    <location>
        <begin position="26"/>
        <end position="53"/>
    </location>
</feature>
<dbReference type="InterPro" id="IPR020458">
    <property type="entry name" value="Znf_DskA_TraR_CS"/>
</dbReference>
<accession>A0A147F171</accession>
<name>A0A147F171_MICTE</name>
<keyword evidence="2" id="KW-0863">Zinc-finger</keyword>
<dbReference type="Proteomes" id="UP000075025">
    <property type="component" value="Unassembled WGS sequence"/>
</dbReference>
<protein>
    <submittedName>
        <fullName evidence="7">Molecular chaperone DnaK</fullName>
    </submittedName>
</protein>
<dbReference type="Gene3D" id="1.20.120.910">
    <property type="entry name" value="DksA, coiled-coil domain"/>
    <property type="match status" value="1"/>
</dbReference>
<feature type="compositionally biased region" description="Basic and acidic residues" evidence="5">
    <location>
        <begin position="26"/>
        <end position="38"/>
    </location>
</feature>
<keyword evidence="1" id="KW-0479">Metal-binding</keyword>
<dbReference type="Pfam" id="PF01258">
    <property type="entry name" value="zf-dskA_traR"/>
    <property type="match status" value="1"/>
</dbReference>
<dbReference type="EMBL" id="LDRT01000007">
    <property type="protein sequence ID" value="KTR96582.1"/>
    <property type="molecule type" value="Genomic_DNA"/>
</dbReference>
<organism evidence="7 8">
    <name type="scientific">Microbacterium testaceum</name>
    <name type="common">Aureobacterium testaceum</name>
    <name type="synonym">Brevibacterium testaceum</name>
    <dbReference type="NCBI Taxonomy" id="2033"/>
    <lineage>
        <taxon>Bacteria</taxon>
        <taxon>Bacillati</taxon>
        <taxon>Actinomycetota</taxon>
        <taxon>Actinomycetes</taxon>
        <taxon>Micrococcales</taxon>
        <taxon>Microbacteriaceae</taxon>
        <taxon>Microbacterium</taxon>
    </lineage>
</organism>
<dbReference type="PANTHER" id="PTHR33823:SF4">
    <property type="entry name" value="GENERAL STRESS PROTEIN 16O"/>
    <property type="match status" value="1"/>
</dbReference>
<dbReference type="PANTHER" id="PTHR33823">
    <property type="entry name" value="RNA POLYMERASE-BINDING TRANSCRIPTION FACTOR DKSA-RELATED"/>
    <property type="match status" value="1"/>
</dbReference>
<reference evidence="7 8" key="1">
    <citation type="journal article" date="2016" name="Front. Microbiol.">
        <title>Genomic Resource of Rice Seed Associated Bacteria.</title>
        <authorList>
            <person name="Midha S."/>
            <person name="Bansal K."/>
            <person name="Sharma S."/>
            <person name="Kumar N."/>
            <person name="Patil P.P."/>
            <person name="Chaudhry V."/>
            <person name="Patil P.B."/>
        </authorList>
    </citation>
    <scope>NUCLEOTIDE SEQUENCE [LARGE SCALE GENOMIC DNA]</scope>
    <source>
        <strain evidence="7 8">NS220</strain>
    </source>
</reference>
<evidence type="ECO:0000256" key="2">
    <source>
        <dbReference type="ARBA" id="ARBA00022771"/>
    </source>
</evidence>
<dbReference type="OrthoDB" id="1121111at2"/>
<feature type="zinc finger region" description="dksA C4-type" evidence="4">
    <location>
        <begin position="87"/>
        <end position="111"/>
    </location>
</feature>
<sequence>MDAAQAERMLDDRRREVDHRLARLREDEASLRHDRADATADDEHDPEGSTLSGEWAQVDALRRGAEAERLEIQAARERVASGTFGVCENCGRPIGDARLEARPFARRCIACAL</sequence>
<gene>
    <name evidence="7" type="ORF">NS220_01410</name>
</gene>
<evidence type="ECO:0000256" key="1">
    <source>
        <dbReference type="ARBA" id="ARBA00022723"/>
    </source>
</evidence>
<dbReference type="PATRIC" id="fig|2033.6.peg.3376"/>
<dbReference type="RefSeq" id="WP_058622323.1">
    <property type="nucleotide sequence ID" value="NZ_LDRT01000007.1"/>
</dbReference>
<evidence type="ECO:0000313" key="7">
    <source>
        <dbReference type="EMBL" id="KTR96582.1"/>
    </source>
</evidence>
<feature type="domain" description="Zinc finger DksA/TraR C4-type" evidence="6">
    <location>
        <begin position="82"/>
        <end position="112"/>
    </location>
</feature>
<proteinExistence type="predicted"/>
<dbReference type="GO" id="GO:0008270">
    <property type="term" value="F:zinc ion binding"/>
    <property type="evidence" value="ECO:0007669"/>
    <property type="project" value="UniProtKB-KW"/>
</dbReference>
<evidence type="ECO:0000256" key="4">
    <source>
        <dbReference type="PROSITE-ProRule" id="PRU00510"/>
    </source>
</evidence>
<evidence type="ECO:0000259" key="6">
    <source>
        <dbReference type="Pfam" id="PF01258"/>
    </source>
</evidence>